<evidence type="ECO:0000313" key="1">
    <source>
        <dbReference type="EMBL" id="QFQ99751.1"/>
    </source>
</evidence>
<gene>
    <name evidence="1" type="ORF">F9278_30395</name>
</gene>
<organism evidence="1 2">
    <name type="scientific">Streptomyces phaeolivaceus</name>
    <dbReference type="NCBI Taxonomy" id="2653200"/>
    <lineage>
        <taxon>Bacteria</taxon>
        <taxon>Bacillati</taxon>
        <taxon>Actinomycetota</taxon>
        <taxon>Actinomycetes</taxon>
        <taxon>Kitasatosporales</taxon>
        <taxon>Streptomycetaceae</taxon>
        <taxon>Streptomyces</taxon>
    </lineage>
</organism>
<dbReference type="KEGG" id="sphv:F9278_30395"/>
<dbReference type="Proteomes" id="UP000327294">
    <property type="component" value="Chromosome"/>
</dbReference>
<evidence type="ECO:0000313" key="2">
    <source>
        <dbReference type="Proteomes" id="UP000327294"/>
    </source>
</evidence>
<keyword evidence="2" id="KW-1185">Reference proteome</keyword>
<reference evidence="1 2" key="1">
    <citation type="submission" date="2019-10" db="EMBL/GenBank/DDBJ databases">
        <title>Streptomyces sp. strain GY16 isolated from leaves of Broussonetia papyrifera.</title>
        <authorList>
            <person name="Mo P."/>
        </authorList>
    </citation>
    <scope>NUCLEOTIDE SEQUENCE [LARGE SCALE GENOMIC DNA]</scope>
    <source>
        <strain evidence="1 2">GY16</strain>
    </source>
</reference>
<name>A0A5P8K9G7_9ACTN</name>
<accession>A0A5P8K9G7</accession>
<dbReference type="EMBL" id="CP045096">
    <property type="protein sequence ID" value="QFQ99751.1"/>
    <property type="molecule type" value="Genomic_DNA"/>
</dbReference>
<dbReference type="RefSeq" id="WP_152171164.1">
    <property type="nucleotide sequence ID" value="NZ_CP045096.1"/>
</dbReference>
<protein>
    <submittedName>
        <fullName evidence="1">Uncharacterized protein</fullName>
    </submittedName>
</protein>
<proteinExistence type="predicted"/>
<sequence length="113" mass="12037">MSEILTLDGLAAPLRALRLLVTDFGHLPVPDVQVSPIYPDRLELRFHNDLNDFEAWREAVGIAPDAVEYREQNGARTRVLTVSGDYAGAVVVLTGYGDVTAPVPAPVPAGGAA</sequence>
<dbReference type="AlphaFoldDB" id="A0A5P8K9G7"/>